<keyword evidence="7 10" id="KW-1133">Transmembrane helix</keyword>
<dbReference type="RefSeq" id="WP_116764719.1">
    <property type="nucleotide sequence ID" value="NZ_QCZH01000032.1"/>
</dbReference>
<name>A0A2U1JLA0_9FLAO</name>
<evidence type="ECO:0000256" key="5">
    <source>
        <dbReference type="ARBA" id="ARBA00022519"/>
    </source>
</evidence>
<comment type="similarity">
    <text evidence="10">Belongs to the binding-protein-dependent transport system permease family.</text>
</comment>
<dbReference type="InterPro" id="IPR000515">
    <property type="entry name" value="MetI-like"/>
</dbReference>
<dbReference type="CDD" id="cd06261">
    <property type="entry name" value="TM_PBP2"/>
    <property type="match status" value="1"/>
</dbReference>
<dbReference type="SUPFAM" id="SSF161098">
    <property type="entry name" value="MetI-like"/>
    <property type="match status" value="1"/>
</dbReference>
<dbReference type="GO" id="GO:0006811">
    <property type="term" value="P:monoatomic ion transport"/>
    <property type="evidence" value="ECO:0007669"/>
    <property type="project" value="UniProtKB-KW"/>
</dbReference>
<proteinExistence type="inferred from homology"/>
<reference evidence="12 13" key="1">
    <citation type="submission" date="2018-04" db="EMBL/GenBank/DDBJ databases">
        <title>Flavobacterium sp. nov., isolated from glacier ice.</title>
        <authorList>
            <person name="Liu Q."/>
            <person name="Xin Y.-H."/>
        </authorList>
    </citation>
    <scope>NUCLEOTIDE SEQUENCE [LARGE SCALE GENOMIC DNA]</scope>
    <source>
        <strain evidence="12 13">LB2P30</strain>
    </source>
</reference>
<dbReference type="Proteomes" id="UP000245618">
    <property type="component" value="Unassembled WGS sequence"/>
</dbReference>
<evidence type="ECO:0000313" key="13">
    <source>
        <dbReference type="Proteomes" id="UP000245618"/>
    </source>
</evidence>
<evidence type="ECO:0000256" key="3">
    <source>
        <dbReference type="ARBA" id="ARBA00022448"/>
    </source>
</evidence>
<feature type="transmembrane region" description="Helical" evidence="10">
    <location>
        <begin position="168"/>
        <end position="189"/>
    </location>
</feature>
<accession>A0A2U1JLA0</accession>
<keyword evidence="6 10" id="KW-0812">Transmembrane</keyword>
<keyword evidence="4" id="KW-1003">Cell membrane</keyword>
<dbReference type="OrthoDB" id="9804353at2"/>
<dbReference type="NCBIfam" id="TIGR01183">
    <property type="entry name" value="ntrB"/>
    <property type="match status" value="1"/>
</dbReference>
<dbReference type="GO" id="GO:0015112">
    <property type="term" value="F:nitrate transmembrane transporter activity"/>
    <property type="evidence" value="ECO:0007669"/>
    <property type="project" value="InterPro"/>
</dbReference>
<evidence type="ECO:0000256" key="6">
    <source>
        <dbReference type="ARBA" id="ARBA00022692"/>
    </source>
</evidence>
<evidence type="ECO:0000256" key="4">
    <source>
        <dbReference type="ARBA" id="ARBA00022475"/>
    </source>
</evidence>
<evidence type="ECO:0000256" key="8">
    <source>
        <dbReference type="ARBA" id="ARBA00023065"/>
    </source>
</evidence>
<organism evidence="12 13">
    <name type="scientific">Flavobacterium laiguense</name>
    <dbReference type="NCBI Taxonomy" id="2169409"/>
    <lineage>
        <taxon>Bacteria</taxon>
        <taxon>Pseudomonadati</taxon>
        <taxon>Bacteroidota</taxon>
        <taxon>Flavobacteriia</taxon>
        <taxon>Flavobacteriales</taxon>
        <taxon>Flavobacteriaceae</taxon>
        <taxon>Flavobacterium</taxon>
    </lineage>
</organism>
<keyword evidence="9 10" id="KW-0472">Membrane</keyword>
<comment type="subcellular location">
    <subcellularLocation>
        <location evidence="1">Cell inner membrane</location>
    </subcellularLocation>
    <subcellularLocation>
        <location evidence="2 10">Cell membrane</location>
        <topology evidence="2 10">Multi-pass membrane protein</topology>
    </subcellularLocation>
</comment>
<evidence type="ECO:0000259" key="11">
    <source>
        <dbReference type="PROSITE" id="PS50928"/>
    </source>
</evidence>
<dbReference type="GO" id="GO:0005886">
    <property type="term" value="C:plasma membrane"/>
    <property type="evidence" value="ECO:0007669"/>
    <property type="project" value="UniProtKB-SubCell"/>
</dbReference>
<keyword evidence="13" id="KW-1185">Reference proteome</keyword>
<evidence type="ECO:0000256" key="10">
    <source>
        <dbReference type="RuleBase" id="RU363032"/>
    </source>
</evidence>
<keyword evidence="3 10" id="KW-0813">Transport</keyword>
<dbReference type="Gene3D" id="1.10.3720.10">
    <property type="entry name" value="MetI-like"/>
    <property type="match status" value="1"/>
</dbReference>
<keyword evidence="8" id="KW-0406">Ion transport</keyword>
<dbReference type="InterPro" id="IPR005889">
    <property type="entry name" value="NtrB"/>
</dbReference>
<evidence type="ECO:0000256" key="9">
    <source>
        <dbReference type="ARBA" id="ARBA00023136"/>
    </source>
</evidence>
<protein>
    <submittedName>
        <fullName evidence="12">Nitrate ABC transporter, permease protein</fullName>
    </submittedName>
</protein>
<sequence>MSDKNTLTIDALDSEINVSTEIKKSVAAENYKLKLALNTLVTKSKSLLLAGVGLFVFGGFWSLLSYYTKGALPDPKATLTVLYEMIRDPFYDYGPNDKGIGLQLFSSIKTVLMGFLLGSLIAIPIGILMGASTICKQIFYPIVQLLKPVSPLAWFPIGLVVFKDTGMATIFIVFITSLWSTLINTSFGVASIPQDHKNVAKAFGFSKMRYLTKILIPYSLPHIITGLRLSISVAWLVIVAGEMLSGGAGIGFFVWDSWNALSLEKVISAIIIIGTVGLLFDKLFTYFENKVAYKG</sequence>
<feature type="transmembrane region" description="Helical" evidence="10">
    <location>
        <begin position="111"/>
        <end position="131"/>
    </location>
</feature>
<dbReference type="AlphaFoldDB" id="A0A2U1JLA0"/>
<feature type="transmembrane region" description="Helical" evidence="10">
    <location>
        <begin position="233"/>
        <end position="254"/>
    </location>
</feature>
<dbReference type="PANTHER" id="PTHR30151">
    <property type="entry name" value="ALKANE SULFONATE ABC TRANSPORTER-RELATED, MEMBRANE SUBUNIT"/>
    <property type="match status" value="1"/>
</dbReference>
<dbReference type="EMBL" id="QCZH01000032">
    <property type="protein sequence ID" value="PWA05759.1"/>
    <property type="molecule type" value="Genomic_DNA"/>
</dbReference>
<dbReference type="PROSITE" id="PS50928">
    <property type="entry name" value="ABC_TM1"/>
    <property type="match status" value="1"/>
</dbReference>
<evidence type="ECO:0000256" key="1">
    <source>
        <dbReference type="ARBA" id="ARBA00004533"/>
    </source>
</evidence>
<dbReference type="Pfam" id="PF00528">
    <property type="entry name" value="BPD_transp_1"/>
    <property type="match status" value="1"/>
</dbReference>
<comment type="caution">
    <text evidence="12">The sequence shown here is derived from an EMBL/GenBank/DDBJ whole genome shotgun (WGS) entry which is preliminary data.</text>
</comment>
<dbReference type="InterPro" id="IPR035906">
    <property type="entry name" value="MetI-like_sf"/>
</dbReference>
<feature type="transmembrane region" description="Helical" evidence="10">
    <location>
        <begin position="47"/>
        <end position="67"/>
    </location>
</feature>
<dbReference type="PANTHER" id="PTHR30151:SF7">
    <property type="entry name" value="NITRATE IMPORT PERMEASE PROTEIN NRTB"/>
    <property type="match status" value="1"/>
</dbReference>
<feature type="domain" description="ABC transmembrane type-1" evidence="11">
    <location>
        <begin position="104"/>
        <end position="284"/>
    </location>
</feature>
<evidence type="ECO:0000313" key="12">
    <source>
        <dbReference type="EMBL" id="PWA05759.1"/>
    </source>
</evidence>
<keyword evidence="5" id="KW-0997">Cell inner membrane</keyword>
<evidence type="ECO:0000256" key="2">
    <source>
        <dbReference type="ARBA" id="ARBA00004651"/>
    </source>
</evidence>
<gene>
    <name evidence="12" type="primary">ntrB</name>
    <name evidence="12" type="ORF">DB891_16635</name>
</gene>
<evidence type="ECO:0000256" key="7">
    <source>
        <dbReference type="ARBA" id="ARBA00022989"/>
    </source>
</evidence>
<feature type="transmembrane region" description="Helical" evidence="10">
    <location>
        <begin position="138"/>
        <end position="162"/>
    </location>
</feature>
<feature type="transmembrane region" description="Helical" evidence="10">
    <location>
        <begin position="266"/>
        <end position="287"/>
    </location>
</feature>